<accession>A0AAW7DMJ5</accession>
<organism evidence="1 2">
    <name type="scientific">Empedobacter falsenii</name>
    <dbReference type="NCBI Taxonomy" id="343874"/>
    <lineage>
        <taxon>Bacteria</taxon>
        <taxon>Pseudomonadati</taxon>
        <taxon>Bacteroidota</taxon>
        <taxon>Flavobacteriia</taxon>
        <taxon>Flavobacteriales</taxon>
        <taxon>Weeksellaceae</taxon>
        <taxon>Empedobacter</taxon>
    </lineage>
</organism>
<proteinExistence type="predicted"/>
<evidence type="ECO:0000313" key="2">
    <source>
        <dbReference type="Proteomes" id="UP001173578"/>
    </source>
</evidence>
<dbReference type="RefSeq" id="WP_286486778.1">
    <property type="nucleotide sequence ID" value="NZ_JACALR010000006.1"/>
</dbReference>
<dbReference type="Proteomes" id="UP001173578">
    <property type="component" value="Unassembled WGS sequence"/>
</dbReference>
<gene>
    <name evidence="1" type="ORF">HX095_14350</name>
</gene>
<dbReference type="EMBL" id="JACALR010000006">
    <property type="protein sequence ID" value="MDM1552389.1"/>
    <property type="molecule type" value="Genomic_DNA"/>
</dbReference>
<protein>
    <submittedName>
        <fullName evidence="1">Uncharacterized protein</fullName>
    </submittedName>
</protein>
<name>A0AAW7DMJ5_9FLAO</name>
<sequence>MGNASDEQLKINFQKIANTEYKVDNISVKPDYERTKLFAFKMDFGTHKRLMRHKAETGISIRDFINAAILQKLKKDEY</sequence>
<reference evidence="1" key="2">
    <citation type="journal article" date="2022" name="Sci. Total Environ.">
        <title>Prevalence, transmission, and molecular epidemiology of tet(X)-positive bacteria among humans, animals, and environmental niches in China: An epidemiological, and genomic-based study.</title>
        <authorList>
            <person name="Dong N."/>
            <person name="Zeng Y."/>
            <person name="Cai C."/>
            <person name="Sun C."/>
            <person name="Lu J."/>
            <person name="Liu C."/>
            <person name="Zhou H."/>
            <person name="Sun Q."/>
            <person name="Shu L."/>
            <person name="Wang H."/>
            <person name="Wang Y."/>
            <person name="Wang S."/>
            <person name="Wu C."/>
            <person name="Chan E.W."/>
            <person name="Chen G."/>
            <person name="Shen Z."/>
            <person name="Chen S."/>
            <person name="Zhang R."/>
        </authorList>
    </citation>
    <scope>NUCLEOTIDE SEQUENCE</scope>
    <source>
        <strain evidence="1">210</strain>
    </source>
</reference>
<evidence type="ECO:0000313" key="1">
    <source>
        <dbReference type="EMBL" id="MDM1552389.1"/>
    </source>
</evidence>
<reference evidence="1" key="1">
    <citation type="submission" date="2020-06" db="EMBL/GenBank/DDBJ databases">
        <authorList>
            <person name="Dong N."/>
        </authorList>
    </citation>
    <scope>NUCLEOTIDE SEQUENCE</scope>
    <source>
        <strain evidence="1">210</strain>
    </source>
</reference>
<dbReference type="AlphaFoldDB" id="A0AAW7DMJ5"/>
<comment type="caution">
    <text evidence="1">The sequence shown here is derived from an EMBL/GenBank/DDBJ whole genome shotgun (WGS) entry which is preliminary data.</text>
</comment>